<reference evidence="2" key="1">
    <citation type="submission" date="2022-11" db="UniProtKB">
        <authorList>
            <consortium name="WormBaseParasite"/>
        </authorList>
    </citation>
    <scope>IDENTIFICATION</scope>
</reference>
<accession>A0AC34QNA1</accession>
<proteinExistence type="predicted"/>
<protein>
    <submittedName>
        <fullName evidence="2">Triosephosphate isomerase</fullName>
    </submittedName>
</protein>
<dbReference type="WBParaSite" id="JU765_v2.g17982.t1">
    <property type="protein sequence ID" value="JU765_v2.g17982.t1"/>
    <property type="gene ID" value="JU765_v2.g17982"/>
</dbReference>
<dbReference type="Proteomes" id="UP000887576">
    <property type="component" value="Unplaced"/>
</dbReference>
<sequence>MFKATTLAIFNMARKFFVGGNWKMNGDKASIDGIVAFLNQSGGNPDVDIVVAPPALYISYVKEQLKNNIEVAAQNSYKVAKGAYTGEISPAMIKDFGLKWVILGHSERRHIFGESDQLIAEKTVHAIESGLEVIFCIGEKLEEREAGHTKDVNFRQLQAIVDKNVDWSKIVIAYEPVWAIGTGKTASPEQAQEVHAWIREFLKDKVSADVAAKTRIIYGGSVTAENAAELAKKQDIDGFLVGGASLKPDFVKIINARS</sequence>
<evidence type="ECO:0000313" key="2">
    <source>
        <dbReference type="WBParaSite" id="JU765_v2.g17982.t1"/>
    </source>
</evidence>
<name>A0AC34QNA1_9BILA</name>
<evidence type="ECO:0000313" key="1">
    <source>
        <dbReference type="Proteomes" id="UP000887576"/>
    </source>
</evidence>
<organism evidence="1 2">
    <name type="scientific">Panagrolaimus sp. JU765</name>
    <dbReference type="NCBI Taxonomy" id="591449"/>
    <lineage>
        <taxon>Eukaryota</taxon>
        <taxon>Metazoa</taxon>
        <taxon>Ecdysozoa</taxon>
        <taxon>Nematoda</taxon>
        <taxon>Chromadorea</taxon>
        <taxon>Rhabditida</taxon>
        <taxon>Tylenchina</taxon>
        <taxon>Panagrolaimomorpha</taxon>
        <taxon>Panagrolaimoidea</taxon>
        <taxon>Panagrolaimidae</taxon>
        <taxon>Panagrolaimus</taxon>
    </lineage>
</organism>